<proteinExistence type="predicted"/>
<evidence type="ECO:0000313" key="3">
    <source>
        <dbReference type="EMBL" id="GFF12283.1"/>
    </source>
</evidence>
<accession>A0A5M3YLL2</accession>
<keyword evidence="1" id="KW-0663">Pyridoxal phosphate</keyword>
<dbReference type="VEuPathDB" id="FungiDB:ATEG_06126"/>
<dbReference type="Proteomes" id="UP000452235">
    <property type="component" value="Unassembled WGS sequence"/>
</dbReference>
<dbReference type="PANTHER" id="PTHR43092:SF2">
    <property type="entry name" value="HERCYNYLCYSTEINE SULFOXIDE LYASE"/>
    <property type="match status" value="1"/>
</dbReference>
<dbReference type="OrthoDB" id="5978656at2759"/>
<dbReference type="InterPro" id="IPR000192">
    <property type="entry name" value="Aminotrans_V_dom"/>
</dbReference>
<keyword evidence="3" id="KW-0032">Aminotransferase</keyword>
<keyword evidence="4" id="KW-1185">Reference proteome</keyword>
<evidence type="ECO:0000313" key="4">
    <source>
        <dbReference type="Proteomes" id="UP000452235"/>
    </source>
</evidence>
<evidence type="ECO:0000259" key="2">
    <source>
        <dbReference type="Pfam" id="PF00266"/>
    </source>
</evidence>
<dbReference type="InterPro" id="IPR015424">
    <property type="entry name" value="PyrdxlP-dep_Trfase"/>
</dbReference>
<dbReference type="AlphaFoldDB" id="A0A5M3YLL2"/>
<dbReference type="GO" id="GO:0008483">
    <property type="term" value="F:transaminase activity"/>
    <property type="evidence" value="ECO:0007669"/>
    <property type="project" value="UniProtKB-KW"/>
</dbReference>
<dbReference type="SUPFAM" id="SSF53383">
    <property type="entry name" value="PLP-dependent transferases"/>
    <property type="match status" value="1"/>
</dbReference>
<dbReference type="Pfam" id="PF00266">
    <property type="entry name" value="Aminotran_5"/>
    <property type="match status" value="1"/>
</dbReference>
<dbReference type="Gene3D" id="3.40.640.10">
    <property type="entry name" value="Type I PLP-dependent aspartate aminotransferase-like (Major domain)"/>
    <property type="match status" value="1"/>
</dbReference>
<gene>
    <name evidence="3" type="ORF">ATEIFO6365_0001050600</name>
</gene>
<evidence type="ECO:0000256" key="1">
    <source>
        <dbReference type="ARBA" id="ARBA00022898"/>
    </source>
</evidence>
<protein>
    <submittedName>
        <fullName evidence="3">Putative aminotransferase</fullName>
    </submittedName>
</protein>
<organism evidence="3 4">
    <name type="scientific">Aspergillus terreus</name>
    <dbReference type="NCBI Taxonomy" id="33178"/>
    <lineage>
        <taxon>Eukaryota</taxon>
        <taxon>Fungi</taxon>
        <taxon>Dikarya</taxon>
        <taxon>Ascomycota</taxon>
        <taxon>Pezizomycotina</taxon>
        <taxon>Eurotiomycetes</taxon>
        <taxon>Eurotiomycetidae</taxon>
        <taxon>Eurotiales</taxon>
        <taxon>Aspergillaceae</taxon>
        <taxon>Aspergillus</taxon>
        <taxon>Aspergillus subgen. Circumdati</taxon>
    </lineage>
</organism>
<feature type="domain" description="Aminotransferase class V" evidence="2">
    <location>
        <begin position="58"/>
        <end position="240"/>
    </location>
</feature>
<reference evidence="3 4" key="1">
    <citation type="submission" date="2020-01" db="EMBL/GenBank/DDBJ databases">
        <title>Aspergillus terreus IFO 6365 whole genome shotgun sequence.</title>
        <authorList>
            <person name="Kanamasa S."/>
            <person name="Takahashi H."/>
        </authorList>
    </citation>
    <scope>NUCLEOTIDE SEQUENCE [LARGE SCALE GENOMIC DNA]</scope>
    <source>
        <strain evidence="3 4">IFO 6365</strain>
    </source>
</reference>
<dbReference type="EMBL" id="BLJY01000001">
    <property type="protein sequence ID" value="GFF12283.1"/>
    <property type="molecule type" value="Genomic_DNA"/>
</dbReference>
<dbReference type="PANTHER" id="PTHR43092">
    <property type="entry name" value="L-CYSTEINE DESULFHYDRASE"/>
    <property type="match status" value="1"/>
</dbReference>
<comment type="caution">
    <text evidence="3">The sequence shown here is derived from an EMBL/GenBank/DDBJ whole genome shotgun (WGS) entry which is preliminary data.</text>
</comment>
<sequence length="447" mass="49070">MTPFGAPMRAHFLIDPSYKNLNHGSYGTQPRDVHTTQKHLQSLAEQKPDVFMRKTQPELLTEARAAIAAYLNVPRHTVVFVKNATTGVNTVLHNLLPTLAASDVILYFDTVFGAVERSLFWLAESRPAQLHKIAYALPASHDAIVRLFRDAVRHVRESGRTPRLAIFDTIVANPGVRFPFEELVRVCRDEGVLSLIDGAHGVGHLPLDLGVLQPDFFTSNCHKWLYTPRSSAVLYVAEHNHHLIRTTLPTSWGYIPPSTAPATTTSAAASGALTPFEALFDHVATADDTPYLCVPAALRFRQDVCGGEPAIQAYLVQLANAGAEAVAACLRTEVMTEPGLRDGERSLLRACGMANVRLPFAIVSGDASETEGGRKEGACRVSAAKAQEIAQFMGQTLMDEYNTFVPVFPYGPYLWTRVSAQVYLELSDFEWLGGVLREVCERAQAMV</sequence>
<keyword evidence="3" id="KW-0808">Transferase</keyword>
<name>A0A5M3YLL2_ASPTE</name>
<dbReference type="InterPro" id="IPR015421">
    <property type="entry name" value="PyrdxlP-dep_Trfase_major"/>
</dbReference>